<evidence type="ECO:0000313" key="2">
    <source>
        <dbReference type="EMBL" id="OSX65188.1"/>
    </source>
</evidence>
<evidence type="ECO:0000256" key="1">
    <source>
        <dbReference type="SAM" id="MobiDB-lite"/>
    </source>
</evidence>
<reference evidence="2 3" key="1">
    <citation type="submission" date="2017-04" db="EMBL/GenBank/DDBJ databases">
        <title>Genome Sequence of the Model Brown-Rot Fungus Postia placenta SB12.</title>
        <authorList>
            <consortium name="DOE Joint Genome Institute"/>
            <person name="Gaskell J."/>
            <person name="Kersten P."/>
            <person name="Larrondo L.F."/>
            <person name="Canessa P."/>
            <person name="Martinez D."/>
            <person name="Hibbett D."/>
            <person name="Schmoll M."/>
            <person name="Kubicek C.P."/>
            <person name="Martinez A.T."/>
            <person name="Yadav J."/>
            <person name="Master E."/>
            <person name="Magnuson J.K."/>
            <person name="James T."/>
            <person name="Yaver D."/>
            <person name="Berka R."/>
            <person name="Labutti K."/>
            <person name="Lipzen A."/>
            <person name="Aerts A."/>
            <person name="Barry K."/>
            <person name="Henrissat B."/>
            <person name="Blanchette R."/>
            <person name="Grigoriev I."/>
            <person name="Cullen D."/>
        </authorList>
    </citation>
    <scope>NUCLEOTIDE SEQUENCE [LARGE SCALE GENOMIC DNA]</scope>
    <source>
        <strain evidence="2 3">MAD-698-R-SB12</strain>
    </source>
</reference>
<gene>
    <name evidence="2" type="ORF">POSPLADRAFT_1073392</name>
</gene>
<keyword evidence="3" id="KW-1185">Reference proteome</keyword>
<protein>
    <submittedName>
        <fullName evidence="2">Uncharacterized protein</fullName>
    </submittedName>
</protein>
<dbReference type="Proteomes" id="UP000194127">
    <property type="component" value="Unassembled WGS sequence"/>
</dbReference>
<dbReference type="GeneID" id="36327553"/>
<feature type="region of interest" description="Disordered" evidence="1">
    <location>
        <begin position="52"/>
        <end position="87"/>
    </location>
</feature>
<sequence length="235" mass="25435">MNCNDNFVLVAPRPVRLTAANNTVPFTHFQNAIHRPQTRVATMRLVGDGVDRLKLGDDVPPQEDAKLDQSEKDLASPRASPRSNLPSEAIEEFLSILQSSAMRFPPTSPILRASNANMPHAFFYRRPTPGNLSPSHSSEGLGLSFADPADEIRMETTTPAYPFKLIGGPLASPVSRTHTRNPFQRHSPYENAFTGLLRPLSASPVPGSPVAMALSPAAVPLPLPTPDEIELEASS</sequence>
<name>A0A1X6N962_9APHY</name>
<organism evidence="2 3">
    <name type="scientific">Postia placenta MAD-698-R-SB12</name>
    <dbReference type="NCBI Taxonomy" id="670580"/>
    <lineage>
        <taxon>Eukaryota</taxon>
        <taxon>Fungi</taxon>
        <taxon>Dikarya</taxon>
        <taxon>Basidiomycota</taxon>
        <taxon>Agaricomycotina</taxon>
        <taxon>Agaricomycetes</taxon>
        <taxon>Polyporales</taxon>
        <taxon>Adustoporiaceae</taxon>
        <taxon>Rhodonia</taxon>
    </lineage>
</organism>
<evidence type="ECO:0000313" key="3">
    <source>
        <dbReference type="Proteomes" id="UP000194127"/>
    </source>
</evidence>
<dbReference type="OrthoDB" id="3242721at2759"/>
<dbReference type="EMBL" id="KZ110593">
    <property type="protein sequence ID" value="OSX65188.1"/>
    <property type="molecule type" value="Genomic_DNA"/>
</dbReference>
<dbReference type="AlphaFoldDB" id="A0A1X6N962"/>
<dbReference type="RefSeq" id="XP_024341982.1">
    <property type="nucleotide sequence ID" value="XM_024482604.1"/>
</dbReference>
<feature type="compositionally biased region" description="Basic and acidic residues" evidence="1">
    <location>
        <begin position="52"/>
        <end position="75"/>
    </location>
</feature>
<proteinExistence type="predicted"/>
<accession>A0A1X6N962</accession>